<comment type="caution">
    <text evidence="6">The sequence shown here is derived from an EMBL/GenBank/DDBJ whole genome shotgun (WGS) entry which is preliminary data.</text>
</comment>
<evidence type="ECO:0000256" key="1">
    <source>
        <dbReference type="ARBA" id="ARBA00001974"/>
    </source>
</evidence>
<dbReference type="PANTHER" id="PTHR43004:SF19">
    <property type="entry name" value="BINDING MONOOXYGENASE, PUTATIVE (JCVI)-RELATED"/>
    <property type="match status" value="1"/>
</dbReference>
<keyword evidence="7" id="KW-1185">Reference proteome</keyword>
<evidence type="ECO:0000256" key="3">
    <source>
        <dbReference type="ARBA" id="ARBA00022827"/>
    </source>
</evidence>
<dbReference type="PRINTS" id="PR00420">
    <property type="entry name" value="RNGMNOXGNASE"/>
</dbReference>
<dbReference type="SUPFAM" id="SSF51905">
    <property type="entry name" value="FAD/NAD(P)-binding domain"/>
    <property type="match status" value="1"/>
</dbReference>
<dbReference type="RefSeq" id="WP_120041865.1">
    <property type="nucleotide sequence ID" value="NZ_QZFU01000019.1"/>
</dbReference>
<dbReference type="Gene3D" id="3.30.70.2450">
    <property type="match status" value="1"/>
</dbReference>
<keyword evidence="6" id="KW-0560">Oxidoreductase</keyword>
<dbReference type="Proteomes" id="UP000266677">
    <property type="component" value="Unassembled WGS sequence"/>
</dbReference>
<dbReference type="AlphaFoldDB" id="A0A3A4KJC8"/>
<dbReference type="GO" id="GO:0071949">
    <property type="term" value="F:FAD binding"/>
    <property type="evidence" value="ECO:0007669"/>
    <property type="project" value="InterPro"/>
</dbReference>
<dbReference type="EMBL" id="QZFU01000019">
    <property type="protein sequence ID" value="RJO74992.1"/>
    <property type="molecule type" value="Genomic_DNA"/>
</dbReference>
<dbReference type="Pfam" id="PF01494">
    <property type="entry name" value="FAD_binding_3"/>
    <property type="match status" value="1"/>
</dbReference>
<proteinExistence type="predicted"/>
<dbReference type="PANTHER" id="PTHR43004">
    <property type="entry name" value="TRK SYSTEM POTASSIUM UPTAKE PROTEIN"/>
    <property type="match status" value="1"/>
</dbReference>
<dbReference type="NCBIfam" id="NF004832">
    <property type="entry name" value="PRK06184.1"/>
    <property type="match status" value="1"/>
</dbReference>
<accession>A0A3A4KJC8</accession>
<dbReference type="Gene3D" id="3.50.50.60">
    <property type="entry name" value="FAD/NAD(P)-binding domain"/>
    <property type="match status" value="1"/>
</dbReference>
<feature type="region of interest" description="Disordered" evidence="4">
    <location>
        <begin position="377"/>
        <end position="398"/>
    </location>
</feature>
<name>A0A3A4KJC8_9NOCA</name>
<dbReference type="InterPro" id="IPR002938">
    <property type="entry name" value="FAD-bd"/>
</dbReference>
<dbReference type="InterPro" id="IPR050641">
    <property type="entry name" value="RIFMO-like"/>
</dbReference>
<evidence type="ECO:0000259" key="5">
    <source>
        <dbReference type="Pfam" id="PF01494"/>
    </source>
</evidence>
<evidence type="ECO:0000256" key="4">
    <source>
        <dbReference type="SAM" id="MobiDB-lite"/>
    </source>
</evidence>
<dbReference type="InterPro" id="IPR036188">
    <property type="entry name" value="FAD/NAD-bd_sf"/>
</dbReference>
<evidence type="ECO:0000256" key="2">
    <source>
        <dbReference type="ARBA" id="ARBA00022630"/>
    </source>
</evidence>
<protein>
    <submittedName>
        <fullName evidence="6">FAD-binding monooxygenase</fullName>
    </submittedName>
</protein>
<keyword evidence="3" id="KW-0274">FAD</keyword>
<organism evidence="6 7">
    <name type="scientific">Nocardia panacis</name>
    <dbReference type="NCBI Taxonomy" id="2340916"/>
    <lineage>
        <taxon>Bacteria</taxon>
        <taxon>Bacillati</taxon>
        <taxon>Actinomycetota</taxon>
        <taxon>Actinomycetes</taxon>
        <taxon>Mycobacteriales</taxon>
        <taxon>Nocardiaceae</taxon>
        <taxon>Nocardia</taxon>
    </lineage>
</organism>
<dbReference type="GO" id="GO:0016709">
    <property type="term" value="F:oxidoreductase activity, acting on paired donors, with incorporation or reduction of molecular oxygen, NAD(P)H as one donor, and incorporation of one atom of oxygen"/>
    <property type="evidence" value="ECO:0007669"/>
    <property type="project" value="UniProtKB-ARBA"/>
</dbReference>
<reference evidence="6 7" key="1">
    <citation type="submission" date="2018-09" db="EMBL/GenBank/DDBJ databases">
        <title>YIM PH21274 draft genome.</title>
        <authorList>
            <person name="Miao C."/>
        </authorList>
    </citation>
    <scope>NUCLEOTIDE SEQUENCE [LARGE SCALE GENOMIC DNA]</scope>
    <source>
        <strain evidence="6 7">YIM PH 21724</strain>
    </source>
</reference>
<dbReference type="OrthoDB" id="8670884at2"/>
<keyword evidence="2" id="KW-0285">Flavoprotein</keyword>
<keyword evidence="6" id="KW-0503">Monooxygenase</keyword>
<dbReference type="Gene3D" id="3.40.30.120">
    <property type="match status" value="1"/>
</dbReference>
<feature type="domain" description="FAD-binding" evidence="5">
    <location>
        <begin position="3"/>
        <end position="341"/>
    </location>
</feature>
<gene>
    <name evidence="6" type="ORF">D5S18_16470</name>
</gene>
<sequence length="480" mass="52698">MNRTDVLIVGAGPTGLTLACELARRGIDHRVIDQLPHHNSTSRAKLIQPRSLEISDDLGIAANIREHGTIHVPTRHYDKDRVISEALEAAIGVPPSPTTPHPAPVWVAQPHVESALRDRLREWGGEIQFDSEVVALHQKPENVTVTLAGGTAITARYVVGCDGGRSAIRRLAGFTMTGAAYPQNRWYLGDLRIDGLEPGRQHLWMNDGILSLFPLPHLGVWQFQAAIAADEPERTPSLELYRRIFTERTGLDGVTLTDPTWLSLYRINVAMVDRYRDRRVLLAGDAAHVHSPGGGQGMNTGIQDAYNLGWKLAAVLAGAPDDLLETYGTERIPVARAVLDDSTAKLRHIMSAADGSTAQRGLTDDFTTGLTIAYPDSPLTAKTDQAPGPRPGDRAPDAPILDTTLFDLQRGTHWTILDFGHTPFRAASAVQVHRIPPNADFLRGAYHPTPDELILIRPDGHLATRTTEPADLEHYRPYWH</sequence>
<evidence type="ECO:0000313" key="7">
    <source>
        <dbReference type="Proteomes" id="UP000266677"/>
    </source>
</evidence>
<evidence type="ECO:0000313" key="6">
    <source>
        <dbReference type="EMBL" id="RJO74992.1"/>
    </source>
</evidence>
<comment type="cofactor">
    <cofactor evidence="1">
        <name>FAD</name>
        <dbReference type="ChEBI" id="CHEBI:57692"/>
    </cofactor>
</comment>
<dbReference type="PROSITE" id="PS51257">
    <property type="entry name" value="PROKAR_LIPOPROTEIN"/>
    <property type="match status" value="1"/>
</dbReference>